<evidence type="ECO:0000256" key="1">
    <source>
        <dbReference type="SAM" id="MobiDB-lite"/>
    </source>
</evidence>
<organism evidence="2 3">
    <name type="scientific">Eragrostis curvula</name>
    <name type="common">weeping love grass</name>
    <dbReference type="NCBI Taxonomy" id="38414"/>
    <lineage>
        <taxon>Eukaryota</taxon>
        <taxon>Viridiplantae</taxon>
        <taxon>Streptophyta</taxon>
        <taxon>Embryophyta</taxon>
        <taxon>Tracheophyta</taxon>
        <taxon>Spermatophyta</taxon>
        <taxon>Magnoliopsida</taxon>
        <taxon>Liliopsida</taxon>
        <taxon>Poales</taxon>
        <taxon>Poaceae</taxon>
        <taxon>PACMAD clade</taxon>
        <taxon>Chloridoideae</taxon>
        <taxon>Eragrostideae</taxon>
        <taxon>Eragrostidinae</taxon>
        <taxon>Eragrostis</taxon>
    </lineage>
</organism>
<dbReference type="Gramene" id="TVU35982">
    <property type="protein sequence ID" value="TVU35982"/>
    <property type="gene ID" value="EJB05_17890"/>
</dbReference>
<keyword evidence="3" id="KW-1185">Reference proteome</keyword>
<protein>
    <submittedName>
        <fullName evidence="2">Uncharacterized protein</fullName>
    </submittedName>
</protein>
<dbReference type="Proteomes" id="UP000324897">
    <property type="component" value="Unassembled WGS sequence"/>
</dbReference>
<feature type="compositionally biased region" description="Pro residues" evidence="1">
    <location>
        <begin position="44"/>
        <end position="54"/>
    </location>
</feature>
<accession>A0A5J9VI27</accession>
<reference evidence="2 3" key="1">
    <citation type="journal article" date="2019" name="Sci. Rep.">
        <title>A high-quality genome of Eragrostis curvula grass provides insights into Poaceae evolution and supports new strategies to enhance forage quality.</title>
        <authorList>
            <person name="Carballo J."/>
            <person name="Santos B.A.C.M."/>
            <person name="Zappacosta D."/>
            <person name="Garbus I."/>
            <person name="Selva J.P."/>
            <person name="Gallo C.A."/>
            <person name="Diaz A."/>
            <person name="Albertini E."/>
            <person name="Caccamo M."/>
            <person name="Echenique V."/>
        </authorList>
    </citation>
    <scope>NUCLEOTIDE SEQUENCE [LARGE SCALE GENOMIC DNA]</scope>
    <source>
        <strain evidence="3">cv. Victoria</strain>
        <tissue evidence="2">Leaf</tissue>
    </source>
</reference>
<evidence type="ECO:0000313" key="3">
    <source>
        <dbReference type="Proteomes" id="UP000324897"/>
    </source>
</evidence>
<feature type="non-terminal residue" evidence="2">
    <location>
        <position position="1"/>
    </location>
</feature>
<proteinExistence type="predicted"/>
<feature type="compositionally biased region" description="Low complexity" evidence="1">
    <location>
        <begin position="55"/>
        <end position="64"/>
    </location>
</feature>
<feature type="region of interest" description="Disordered" evidence="1">
    <location>
        <begin position="25"/>
        <end position="84"/>
    </location>
</feature>
<dbReference type="AlphaFoldDB" id="A0A5J9VI27"/>
<sequence length="84" mass="8908">MAGNGCLEAVDELAAYVYQQEEQPRIFAPPLPELQQQYYTSPPAMAPPPPPNPFHPSQSSSFPNFGALPGQPSSSSSSILSFGG</sequence>
<dbReference type="EMBL" id="RWGY01000009">
    <property type="protein sequence ID" value="TVU35982.1"/>
    <property type="molecule type" value="Genomic_DNA"/>
</dbReference>
<evidence type="ECO:0000313" key="2">
    <source>
        <dbReference type="EMBL" id="TVU35982.1"/>
    </source>
</evidence>
<name>A0A5J9VI27_9POAL</name>
<comment type="caution">
    <text evidence="2">The sequence shown here is derived from an EMBL/GenBank/DDBJ whole genome shotgun (WGS) entry which is preliminary data.</text>
</comment>
<gene>
    <name evidence="2" type="ORF">EJB05_17890</name>
</gene>